<feature type="region of interest" description="Disordered" evidence="1">
    <location>
        <begin position="229"/>
        <end position="252"/>
    </location>
</feature>
<organism evidence="2 3">
    <name type="scientific">Cucurbita argyrosperma subsp. sororia</name>
    <dbReference type="NCBI Taxonomy" id="37648"/>
    <lineage>
        <taxon>Eukaryota</taxon>
        <taxon>Viridiplantae</taxon>
        <taxon>Streptophyta</taxon>
        <taxon>Embryophyta</taxon>
        <taxon>Tracheophyta</taxon>
        <taxon>Spermatophyta</taxon>
        <taxon>Magnoliopsida</taxon>
        <taxon>eudicotyledons</taxon>
        <taxon>Gunneridae</taxon>
        <taxon>Pentapetalae</taxon>
        <taxon>rosids</taxon>
        <taxon>fabids</taxon>
        <taxon>Cucurbitales</taxon>
        <taxon>Cucurbitaceae</taxon>
        <taxon>Cucurbiteae</taxon>
        <taxon>Cucurbita</taxon>
    </lineage>
</organism>
<feature type="compositionally biased region" description="Gly residues" evidence="1">
    <location>
        <begin position="229"/>
        <end position="243"/>
    </location>
</feature>
<dbReference type="AlphaFoldDB" id="A0AAV6M6A9"/>
<keyword evidence="3" id="KW-1185">Reference proteome</keyword>
<dbReference type="PANTHER" id="PTHR26312:SF227">
    <property type="entry name" value="TETRATRICOPEPTIDE REPEAT (TPR)-LIKE SUPERFAMILY PROTEIN"/>
    <property type="match status" value="1"/>
</dbReference>
<evidence type="ECO:0000313" key="3">
    <source>
        <dbReference type="Proteomes" id="UP000685013"/>
    </source>
</evidence>
<dbReference type="Proteomes" id="UP000685013">
    <property type="component" value="Chromosome 17"/>
</dbReference>
<evidence type="ECO:0000256" key="1">
    <source>
        <dbReference type="SAM" id="MobiDB-lite"/>
    </source>
</evidence>
<evidence type="ECO:0000313" key="2">
    <source>
        <dbReference type="EMBL" id="KAG6575595.1"/>
    </source>
</evidence>
<accession>A0AAV6M6A9</accession>
<feature type="non-terminal residue" evidence="2">
    <location>
        <position position="1"/>
    </location>
</feature>
<name>A0AAV6M6A9_9ROSI</name>
<dbReference type="PANTHER" id="PTHR26312">
    <property type="entry name" value="TETRATRICOPEPTIDE REPEAT PROTEIN 5"/>
    <property type="match status" value="1"/>
</dbReference>
<proteinExistence type="predicted"/>
<protein>
    <submittedName>
        <fullName evidence="2">Uncharacterized protein</fullName>
    </submittedName>
</protein>
<dbReference type="EMBL" id="JAGKQH010000017">
    <property type="protein sequence ID" value="KAG6575595.1"/>
    <property type="molecule type" value="Genomic_DNA"/>
</dbReference>
<sequence length="371" mass="40411">MLKATVLLFPSVPQIIKSRPRVQRHQNGGSPDSGALHRRVVRQEVEACIGPLVANPQFHLLLQSHLPKFLISKPTSMLLRSSSTPIFNSWLHQTKSSPSESDQVHQLQRTKSLSFHPPPVPLLKESANRVTQNLLDSDSADPRKKIPVPRSCKARSKVKSRENGVPVRDQELKPALDSSSSSIHGVFSNSGLGLKSPNDEVRDEKRDACVLQTLVVGGGMGSDGGRVCGGGRGSDGGGGGDNGRSGFNNHHGSNSTDAYYQKMIEANPNNALLLGNYAKFLKEVHGDFSKAEEFCGRAILADPNDANILSLYADLIWHTQKDAQRAESYFDQAVKSSPDDCYLLASYAQFLWNADVDEDDNPADHTLLPTA</sequence>
<feature type="compositionally biased region" description="Polar residues" evidence="1">
    <location>
        <begin position="93"/>
        <end position="113"/>
    </location>
</feature>
<comment type="caution">
    <text evidence="2">The sequence shown here is derived from an EMBL/GenBank/DDBJ whole genome shotgun (WGS) entry which is preliminary data.</text>
</comment>
<feature type="region of interest" description="Disordered" evidence="1">
    <location>
        <begin position="93"/>
        <end position="199"/>
    </location>
</feature>
<feature type="compositionally biased region" description="Polar residues" evidence="1">
    <location>
        <begin position="177"/>
        <end position="191"/>
    </location>
</feature>
<reference evidence="2 3" key="1">
    <citation type="journal article" date="2021" name="Hortic Res">
        <title>The domestication of Cucurbita argyrosperma as revealed by the genome of its wild relative.</title>
        <authorList>
            <person name="Barrera-Redondo J."/>
            <person name="Sanchez-de la Vega G."/>
            <person name="Aguirre-Liguori J.A."/>
            <person name="Castellanos-Morales G."/>
            <person name="Gutierrez-Guerrero Y.T."/>
            <person name="Aguirre-Dugua X."/>
            <person name="Aguirre-Planter E."/>
            <person name="Tenaillon M.I."/>
            <person name="Lira-Saade R."/>
            <person name="Eguiarte L.E."/>
        </authorList>
    </citation>
    <scope>NUCLEOTIDE SEQUENCE [LARGE SCALE GENOMIC DNA]</scope>
    <source>
        <strain evidence="2">JBR-2021</strain>
    </source>
</reference>
<dbReference type="Pfam" id="PF14559">
    <property type="entry name" value="TPR_19"/>
    <property type="match status" value="1"/>
</dbReference>
<gene>
    <name evidence="2" type="ORF">SDJN03_26234</name>
</gene>